<name>Q9PEU1_XYLFA</name>
<dbReference type="STRING" id="160492.XF_0937"/>
<evidence type="ECO:0000313" key="1">
    <source>
        <dbReference type="EMBL" id="AAF83747.1"/>
    </source>
</evidence>
<dbReference type="EMBL" id="AE003849">
    <property type="protein sequence ID" value="AAF83747.1"/>
    <property type="molecule type" value="Genomic_DNA"/>
</dbReference>
<dbReference type="HOGENOM" id="CLU_1948023_0_0_6"/>
<dbReference type="KEGG" id="xfa:XF_0937"/>
<dbReference type="PIR" id="B82745">
    <property type="entry name" value="B82745"/>
</dbReference>
<gene>
    <name evidence="1" type="ordered locus">XF_0937</name>
</gene>
<dbReference type="Proteomes" id="UP000000812">
    <property type="component" value="Chromosome"/>
</dbReference>
<evidence type="ECO:0000313" key="2">
    <source>
        <dbReference type="Proteomes" id="UP000000812"/>
    </source>
</evidence>
<reference evidence="1 2" key="1">
    <citation type="journal article" date="2000" name="Nature">
        <title>The genome sequence of the plant pathogen Xylella fastidiosa.</title>
        <authorList>
            <person name="Simpson A.J."/>
            <person name="Reinach F.C."/>
            <person name="Arruda P."/>
            <person name="Abreu F.A."/>
            <person name="Acencio M."/>
            <person name="Alvarenga R."/>
            <person name="Alves L.M."/>
            <person name="Araya J.E."/>
            <person name="Baia G.S."/>
            <person name="Baptista C.S."/>
            <person name="Barros M.H."/>
            <person name="Bonaccorsi E.D."/>
            <person name="Bordin S."/>
            <person name="Bove J.M."/>
            <person name="Briones M.R."/>
            <person name="Bueno M.R."/>
            <person name="Camargo A.A."/>
            <person name="Camargo L.E."/>
            <person name="Carraro D.M."/>
            <person name="Carrer H."/>
            <person name="Colauto N.B."/>
            <person name="Colombo C."/>
            <person name="Costa F.F."/>
            <person name="Costa M.C."/>
            <person name="Costa-Neto C.M."/>
            <person name="Coutinho L.L."/>
            <person name="Cristofani M."/>
            <person name="Dias-Neto E."/>
            <person name="Docena C."/>
            <person name="El-Dorry H."/>
            <person name="Facincani A.P."/>
            <person name="Ferreira A.J."/>
            <person name="Ferreira V.C."/>
            <person name="Ferro J.A."/>
            <person name="Fraga J.S."/>
            <person name="Franca S.C."/>
            <person name="Franco M.C."/>
            <person name="Frohme M."/>
            <person name="Furlan L.R."/>
            <person name="Garnier M."/>
            <person name="Goldman G.H."/>
            <person name="Goldman M.H."/>
            <person name="Gomes S.L."/>
            <person name="Gruber A."/>
            <person name="Ho P.L."/>
            <person name="Hoheisel J.D."/>
            <person name="Junqueira M.L."/>
            <person name="Kemper E.L."/>
            <person name="Kitajima J.P."/>
            <person name="Krieger J.E."/>
            <person name="Kuramae E.E."/>
            <person name="Laigret F."/>
            <person name="Lambais M.R."/>
            <person name="Leite L.C."/>
            <person name="Lemos E.G."/>
            <person name="Lemos M.V."/>
            <person name="Lopes S.A."/>
            <person name="Lopes C.R."/>
            <person name="Machado J.A."/>
            <person name="Machado M.A."/>
            <person name="Madeira A.M."/>
            <person name="Madeira H.M."/>
            <person name="Marino C.L."/>
            <person name="Marques M.V."/>
            <person name="Martins E.A."/>
            <person name="Martins E.M."/>
            <person name="Matsukuma A.Y."/>
            <person name="Menck C.F."/>
            <person name="Miracca E.C."/>
            <person name="Miyaki C.Y."/>
            <person name="Monteriro-Vitorello C.B."/>
            <person name="Moon D.H."/>
            <person name="Nagai M.A."/>
            <person name="Nascimento A.L."/>
            <person name="Netto L.E."/>
            <person name="Nhani A.Jr."/>
            <person name="Nobrega F.G."/>
            <person name="Nunes L.R."/>
            <person name="Oliveira M.A."/>
            <person name="de Oliveira M.C."/>
            <person name="de Oliveira R.C."/>
            <person name="Palmieri D.A."/>
            <person name="Paris A."/>
            <person name="Peixoto B.R."/>
            <person name="Pereira G.A."/>
            <person name="Pereira H.A.Jr."/>
            <person name="Pesquero J.B."/>
            <person name="Quaggio R.B."/>
            <person name="Roberto P.G."/>
            <person name="Rodrigues V."/>
            <person name="de M Rosa A.J."/>
            <person name="de Rosa V.E.Jr."/>
            <person name="de Sa R.G."/>
            <person name="Santelli R.V."/>
            <person name="Sawasaki H.E."/>
            <person name="da Silva A.C."/>
            <person name="da Silva A.M."/>
            <person name="da Silva F.R."/>
            <person name="da Silva W.A.Jr."/>
            <person name="da Silveira J.F."/>
            <person name="Silvestri M.L."/>
            <person name="Siqueira W.J."/>
            <person name="de Souza A.A."/>
            <person name="de Souza A.P."/>
            <person name="Terenzi M.F."/>
            <person name="Truffi D."/>
            <person name="Tsai S.M."/>
            <person name="Tsuhako M.H."/>
            <person name="Vallada H."/>
            <person name="Van Sluys M.A."/>
            <person name="Verjovski-Almeida S."/>
            <person name="Vettore A.L."/>
            <person name="Zago M.A."/>
            <person name="Zatz M."/>
            <person name="Meidanis J."/>
            <person name="Setubal J.C."/>
        </authorList>
    </citation>
    <scope>NUCLEOTIDE SEQUENCE [LARGE SCALE GENOMIC DNA]</scope>
    <source>
        <strain evidence="1 2">9a5c</strain>
    </source>
</reference>
<organism evidence="1 2">
    <name type="scientific">Xylella fastidiosa (strain 9a5c)</name>
    <dbReference type="NCBI Taxonomy" id="160492"/>
    <lineage>
        <taxon>Bacteria</taxon>
        <taxon>Pseudomonadati</taxon>
        <taxon>Pseudomonadota</taxon>
        <taxon>Gammaproteobacteria</taxon>
        <taxon>Lysobacterales</taxon>
        <taxon>Lysobacteraceae</taxon>
        <taxon>Xylella</taxon>
    </lineage>
</organism>
<proteinExistence type="predicted"/>
<sequence>MPPKTSFIWIQTQHNDTSFTTDFIDPKLGRPWLDWQKHLDSEHMLLPLALGHDADPGASHCKIIAPPLLKKIHLYCPQVGPHTCVSQQQPHLQTAITTGSNAVQNPAPTWAKMKACTIQVSFTALCSLS</sequence>
<accession>Q9PEU1</accession>
<protein>
    <submittedName>
        <fullName evidence="1">Uncharacterized protein</fullName>
    </submittedName>
</protein>
<dbReference type="AlphaFoldDB" id="Q9PEU1"/>